<evidence type="ECO:0000256" key="6">
    <source>
        <dbReference type="ARBA" id="ARBA00022989"/>
    </source>
</evidence>
<organism evidence="10 11">
    <name type="scientific">Cellulomonas triticagri</name>
    <dbReference type="NCBI Taxonomy" id="2483352"/>
    <lineage>
        <taxon>Bacteria</taxon>
        <taxon>Bacillati</taxon>
        <taxon>Actinomycetota</taxon>
        <taxon>Actinomycetes</taxon>
        <taxon>Micrococcales</taxon>
        <taxon>Cellulomonadaceae</taxon>
        <taxon>Cellulomonas</taxon>
    </lineage>
</organism>
<dbReference type="GO" id="GO:1903785">
    <property type="term" value="P:L-valine transmembrane transport"/>
    <property type="evidence" value="ECO:0007669"/>
    <property type="project" value="TreeGrafter"/>
</dbReference>
<dbReference type="OrthoDB" id="5195391at2"/>
<evidence type="ECO:0000313" key="11">
    <source>
        <dbReference type="Proteomes" id="UP000269289"/>
    </source>
</evidence>
<comment type="similarity">
    <text evidence="2">Belongs to the AzlC family.</text>
</comment>
<feature type="region of interest" description="Disordered" evidence="8">
    <location>
        <begin position="1"/>
        <end position="50"/>
    </location>
</feature>
<evidence type="ECO:0000256" key="3">
    <source>
        <dbReference type="ARBA" id="ARBA00022448"/>
    </source>
</evidence>
<evidence type="ECO:0000256" key="7">
    <source>
        <dbReference type="ARBA" id="ARBA00023136"/>
    </source>
</evidence>
<keyword evidence="3" id="KW-0813">Transport</keyword>
<dbReference type="Pfam" id="PF03591">
    <property type="entry name" value="AzlC"/>
    <property type="match status" value="1"/>
</dbReference>
<name>A0A3M2JCA9_9CELL</name>
<evidence type="ECO:0000256" key="9">
    <source>
        <dbReference type="SAM" id="Phobius"/>
    </source>
</evidence>
<keyword evidence="7 9" id="KW-0472">Membrane</keyword>
<dbReference type="InterPro" id="IPR011606">
    <property type="entry name" value="Brnchd-chn_aa_trnsp_permease"/>
</dbReference>
<comment type="caution">
    <text evidence="10">The sequence shown here is derived from an EMBL/GenBank/DDBJ whole genome shotgun (WGS) entry which is preliminary data.</text>
</comment>
<dbReference type="EMBL" id="RFFI01000040">
    <property type="protein sequence ID" value="RMI09791.1"/>
    <property type="molecule type" value="Genomic_DNA"/>
</dbReference>
<feature type="transmembrane region" description="Helical" evidence="9">
    <location>
        <begin position="101"/>
        <end position="123"/>
    </location>
</feature>
<dbReference type="PANTHER" id="PTHR34979:SF1">
    <property type="entry name" value="INNER MEMBRANE PROTEIN YGAZ"/>
    <property type="match status" value="1"/>
</dbReference>
<dbReference type="PANTHER" id="PTHR34979">
    <property type="entry name" value="INNER MEMBRANE PROTEIN YGAZ"/>
    <property type="match status" value="1"/>
</dbReference>
<keyword evidence="4" id="KW-1003">Cell membrane</keyword>
<proteinExistence type="inferred from homology"/>
<evidence type="ECO:0000256" key="4">
    <source>
        <dbReference type="ARBA" id="ARBA00022475"/>
    </source>
</evidence>
<sequence>MHRSWQGSGLGPRSWARHPSGRRRPARGRVARERRGGAYARPVPSPTTDPAVRAAVRTGVSVSVATGLYGVSFGALSVAAGLDVPQTMVLSLLMFSGGSQFAAVGVIGAGGAVGAVVATAGLLGARNGLYGVQVAPLLGARGWRSLLAAQLTIDESTAVATAQPTRAAARAGFWWTGAGVFLLWNAFTLLGALLGDALGDPRRYGLDAAAGAAFLALLWPRLSSRGVLLVALAAAALALALTPLVPAGVPVLAAAALAVVVGALSDPPGTPDDADDAPVVHP</sequence>
<dbReference type="AlphaFoldDB" id="A0A3M2JCA9"/>
<protein>
    <submittedName>
        <fullName evidence="10">Branched-chain amino acid ABC transporter permease</fullName>
    </submittedName>
</protein>
<keyword evidence="11" id="KW-1185">Reference proteome</keyword>
<reference evidence="10 11" key="1">
    <citation type="submission" date="2018-10" db="EMBL/GenBank/DDBJ databases">
        <title>Isolation, diversity and antifungal activity of actinobacteria from wheat.</title>
        <authorList>
            <person name="Han C."/>
        </authorList>
    </citation>
    <scope>NUCLEOTIDE SEQUENCE [LARGE SCALE GENOMIC DNA]</scope>
    <source>
        <strain evidence="10 11">NEAU-YY56</strain>
    </source>
</reference>
<evidence type="ECO:0000256" key="8">
    <source>
        <dbReference type="SAM" id="MobiDB-lite"/>
    </source>
</evidence>
<feature type="transmembrane region" description="Helical" evidence="9">
    <location>
        <begin position="227"/>
        <end position="260"/>
    </location>
</feature>
<feature type="transmembrane region" description="Helical" evidence="9">
    <location>
        <begin position="60"/>
        <end position="81"/>
    </location>
</feature>
<keyword evidence="5 9" id="KW-0812">Transmembrane</keyword>
<dbReference type="Proteomes" id="UP000269289">
    <property type="component" value="Unassembled WGS sequence"/>
</dbReference>
<feature type="transmembrane region" description="Helical" evidence="9">
    <location>
        <begin position="173"/>
        <end position="192"/>
    </location>
</feature>
<feature type="transmembrane region" description="Helical" evidence="9">
    <location>
        <begin position="204"/>
        <end position="220"/>
    </location>
</feature>
<evidence type="ECO:0000256" key="2">
    <source>
        <dbReference type="ARBA" id="ARBA00010735"/>
    </source>
</evidence>
<accession>A0A3M2JCA9</accession>
<gene>
    <name evidence="10" type="ORF">EBM89_08945</name>
</gene>
<comment type="subcellular location">
    <subcellularLocation>
        <location evidence="1">Cell membrane</location>
        <topology evidence="1">Multi-pass membrane protein</topology>
    </subcellularLocation>
</comment>
<feature type="compositionally biased region" description="Basic residues" evidence="8">
    <location>
        <begin position="15"/>
        <end position="29"/>
    </location>
</feature>
<evidence type="ECO:0000313" key="10">
    <source>
        <dbReference type="EMBL" id="RMI09791.1"/>
    </source>
</evidence>
<keyword evidence="6 9" id="KW-1133">Transmembrane helix</keyword>
<evidence type="ECO:0000256" key="1">
    <source>
        <dbReference type="ARBA" id="ARBA00004651"/>
    </source>
</evidence>
<dbReference type="GO" id="GO:0005886">
    <property type="term" value="C:plasma membrane"/>
    <property type="evidence" value="ECO:0007669"/>
    <property type="project" value="UniProtKB-SubCell"/>
</dbReference>
<evidence type="ECO:0000256" key="5">
    <source>
        <dbReference type="ARBA" id="ARBA00022692"/>
    </source>
</evidence>